<evidence type="ECO:0000313" key="2">
    <source>
        <dbReference type="EMBL" id="KAK4045582.1"/>
    </source>
</evidence>
<dbReference type="Proteomes" id="UP001234178">
    <property type="component" value="Unassembled WGS sequence"/>
</dbReference>
<feature type="non-terminal residue" evidence="2">
    <location>
        <position position="72"/>
    </location>
</feature>
<name>A0ABR0BAI3_9CRUS</name>
<comment type="caution">
    <text evidence="2">The sequence shown here is derived from an EMBL/GenBank/DDBJ whole genome shotgun (WGS) entry which is preliminary data.</text>
</comment>
<accession>A0ABR0BAI3</accession>
<proteinExistence type="predicted"/>
<gene>
    <name evidence="2" type="ORF">OUZ56_033228</name>
</gene>
<keyword evidence="3" id="KW-1185">Reference proteome</keyword>
<protein>
    <submittedName>
        <fullName evidence="2">Uncharacterized protein</fullName>
    </submittedName>
</protein>
<feature type="region of interest" description="Disordered" evidence="1">
    <location>
        <begin position="1"/>
        <end position="20"/>
    </location>
</feature>
<evidence type="ECO:0000313" key="3">
    <source>
        <dbReference type="Proteomes" id="UP001234178"/>
    </source>
</evidence>
<organism evidence="2 3">
    <name type="scientific">Daphnia magna</name>
    <dbReference type="NCBI Taxonomy" id="35525"/>
    <lineage>
        <taxon>Eukaryota</taxon>
        <taxon>Metazoa</taxon>
        <taxon>Ecdysozoa</taxon>
        <taxon>Arthropoda</taxon>
        <taxon>Crustacea</taxon>
        <taxon>Branchiopoda</taxon>
        <taxon>Diplostraca</taxon>
        <taxon>Cladocera</taxon>
        <taxon>Anomopoda</taxon>
        <taxon>Daphniidae</taxon>
        <taxon>Daphnia</taxon>
    </lineage>
</organism>
<evidence type="ECO:0000256" key="1">
    <source>
        <dbReference type="SAM" id="MobiDB-lite"/>
    </source>
</evidence>
<reference evidence="2 3" key="1">
    <citation type="journal article" date="2023" name="Nucleic Acids Res.">
        <title>The hologenome of Daphnia magna reveals possible DNA methylation and microbiome-mediated evolution of the host genome.</title>
        <authorList>
            <person name="Chaturvedi A."/>
            <person name="Li X."/>
            <person name="Dhandapani V."/>
            <person name="Marshall H."/>
            <person name="Kissane S."/>
            <person name="Cuenca-Cambronero M."/>
            <person name="Asole G."/>
            <person name="Calvet F."/>
            <person name="Ruiz-Romero M."/>
            <person name="Marangio P."/>
            <person name="Guigo R."/>
            <person name="Rago D."/>
            <person name="Mirbahai L."/>
            <person name="Eastwood N."/>
            <person name="Colbourne J.K."/>
            <person name="Zhou J."/>
            <person name="Mallon E."/>
            <person name="Orsini L."/>
        </authorList>
    </citation>
    <scope>NUCLEOTIDE SEQUENCE [LARGE SCALE GENOMIC DNA]</scope>
    <source>
        <strain evidence="2">LRV0_1</strain>
    </source>
</reference>
<sequence>MAATASPLSRVDEARFDDGGQRERKLEFRHAVKGIKRCSSTRLYHKIEVKTHEVETHEVKTHEVKTHEVKTH</sequence>
<dbReference type="EMBL" id="JAOYFB010000045">
    <property type="protein sequence ID" value="KAK4045582.1"/>
    <property type="molecule type" value="Genomic_DNA"/>
</dbReference>
<feature type="compositionally biased region" description="Basic and acidic residues" evidence="1">
    <location>
        <begin position="10"/>
        <end position="20"/>
    </location>
</feature>